<evidence type="ECO:0000256" key="8">
    <source>
        <dbReference type="SAM" id="SignalP"/>
    </source>
</evidence>
<dbReference type="PRINTS" id="PR00248">
    <property type="entry name" value="GPCRMGR"/>
</dbReference>
<proteinExistence type="predicted"/>
<evidence type="ECO:0000256" key="7">
    <source>
        <dbReference type="SAM" id="Phobius"/>
    </source>
</evidence>
<evidence type="ECO:0000259" key="9">
    <source>
        <dbReference type="Pfam" id="PF01094"/>
    </source>
</evidence>
<dbReference type="InterPro" id="IPR028082">
    <property type="entry name" value="Peripla_BP_I"/>
</dbReference>
<feature type="domain" description="Receptor ligand binding region" evidence="9">
    <location>
        <begin position="113"/>
        <end position="431"/>
    </location>
</feature>
<dbReference type="GO" id="GO:0004930">
    <property type="term" value="F:G protein-coupled receptor activity"/>
    <property type="evidence" value="ECO:0007669"/>
    <property type="project" value="InterPro"/>
</dbReference>
<organism evidence="10">
    <name type="scientific">Chrysotila carterae</name>
    <name type="common">Marine alga</name>
    <name type="synonym">Syracosphaera carterae</name>
    <dbReference type="NCBI Taxonomy" id="13221"/>
    <lineage>
        <taxon>Eukaryota</taxon>
        <taxon>Haptista</taxon>
        <taxon>Haptophyta</taxon>
        <taxon>Prymnesiophyceae</taxon>
        <taxon>Isochrysidales</taxon>
        <taxon>Isochrysidaceae</taxon>
        <taxon>Chrysotila</taxon>
    </lineage>
</organism>
<evidence type="ECO:0000256" key="6">
    <source>
        <dbReference type="ARBA" id="ARBA00023180"/>
    </source>
</evidence>
<keyword evidence="4 7" id="KW-0472">Membrane</keyword>
<dbReference type="InterPro" id="IPR051010">
    <property type="entry name" value="BCAA_transport"/>
</dbReference>
<dbReference type="SUPFAM" id="SSF53822">
    <property type="entry name" value="Periplasmic binding protein-like I"/>
    <property type="match status" value="1"/>
</dbReference>
<dbReference type="PANTHER" id="PTHR30483">
    <property type="entry name" value="LEUCINE-SPECIFIC-BINDING PROTEIN"/>
    <property type="match status" value="1"/>
</dbReference>
<reference evidence="10" key="1">
    <citation type="submission" date="2021-01" db="EMBL/GenBank/DDBJ databases">
        <authorList>
            <person name="Corre E."/>
            <person name="Pelletier E."/>
            <person name="Niang G."/>
            <person name="Scheremetjew M."/>
            <person name="Finn R."/>
            <person name="Kale V."/>
            <person name="Holt S."/>
            <person name="Cochrane G."/>
            <person name="Meng A."/>
            <person name="Brown T."/>
            <person name="Cohen L."/>
        </authorList>
    </citation>
    <scope>NUCLEOTIDE SEQUENCE</scope>
    <source>
        <strain evidence="10">CCMP645</strain>
    </source>
</reference>
<feature type="transmembrane region" description="Helical" evidence="7">
    <location>
        <begin position="542"/>
        <end position="561"/>
    </location>
</feature>
<dbReference type="AlphaFoldDB" id="A0A7S4BGA8"/>
<feature type="signal peptide" evidence="8">
    <location>
        <begin position="1"/>
        <end position="21"/>
    </location>
</feature>
<gene>
    <name evidence="10" type="ORF">PCAR00345_LOCUS17654</name>
</gene>
<dbReference type="InterPro" id="IPR001828">
    <property type="entry name" value="ANF_lig-bd_rcpt"/>
</dbReference>
<sequence>MRKQSIWARALVLLCCAGGVADTSQQLNQVSIGLLQRWTDKHAVHTIPHQSPAHMGAFLLDIGWQSVALSSLLAVQHFNNRDGRFVPAFSSPEMRACDKNWTLTGLVDTQSSSLVATRHIVRWFDEHASHPHVIVGPARSSEAGAVATVASAQNVPVISYWATAPELSSSPRFPNFMRTIPCDRGSAFAVCSFWATEMHFSAGAVVYAHDAYGDGFKSVLRHLCVEKFGMRIQTFEVDGFTEDAVASPIAALVAVGMNVVHVIATGLEVVCVIEAAVAQGALRRHPTSLWTLTDGISASDLGLLSIAAKDAIDGSVRIAAQGANDENPLWQRFVQEWSTFTPPPYSDRLPANWSTSESVFSDFDINASSIGRDIATFMYDAVAAAGFLACRAAPQGPLPTTFGANFYEARRNWSFDGLTGSVSFDENGDRVVASGTWSLSNVLLDAATNEFELVLKAVFDGGRWVWRAGKRDLVYNYRSTDEPVDQLQPPSPPPSPPPPPPAGDKFLLLLIVAAVAAAILFCKTHSPPRAKQRLKGRISENFFLFFFKFECFFAALLCALAS</sequence>
<keyword evidence="8" id="KW-0732">Signal</keyword>
<name>A0A7S4BGA8_CHRCT</name>
<accession>A0A7S4BGA8</accession>
<comment type="subcellular location">
    <subcellularLocation>
        <location evidence="1">Membrane</location>
        <topology evidence="1">Multi-pass membrane protein</topology>
    </subcellularLocation>
</comment>
<keyword evidence="5" id="KW-0675">Receptor</keyword>
<feature type="chain" id="PRO_5031214406" description="Receptor ligand binding region domain-containing protein" evidence="8">
    <location>
        <begin position="22"/>
        <end position="562"/>
    </location>
</feature>
<dbReference type="PANTHER" id="PTHR30483:SF6">
    <property type="entry name" value="PERIPLASMIC BINDING PROTEIN OF ABC TRANSPORTER FOR NATURAL AMINO ACIDS"/>
    <property type="match status" value="1"/>
</dbReference>
<evidence type="ECO:0000256" key="1">
    <source>
        <dbReference type="ARBA" id="ARBA00004141"/>
    </source>
</evidence>
<dbReference type="InterPro" id="IPR000337">
    <property type="entry name" value="GPCR_3"/>
</dbReference>
<protein>
    <recommendedName>
        <fullName evidence="9">Receptor ligand binding region domain-containing protein</fullName>
    </recommendedName>
</protein>
<evidence type="ECO:0000256" key="2">
    <source>
        <dbReference type="ARBA" id="ARBA00022692"/>
    </source>
</evidence>
<evidence type="ECO:0000256" key="3">
    <source>
        <dbReference type="ARBA" id="ARBA00022989"/>
    </source>
</evidence>
<keyword evidence="6" id="KW-0325">Glycoprotein</keyword>
<dbReference type="EMBL" id="HBIZ01027827">
    <property type="protein sequence ID" value="CAE0765042.1"/>
    <property type="molecule type" value="Transcribed_RNA"/>
</dbReference>
<dbReference type="Gene3D" id="3.40.50.2300">
    <property type="match status" value="2"/>
</dbReference>
<evidence type="ECO:0000313" key="10">
    <source>
        <dbReference type="EMBL" id="CAE0765042.1"/>
    </source>
</evidence>
<dbReference type="GO" id="GO:0016020">
    <property type="term" value="C:membrane"/>
    <property type="evidence" value="ECO:0007669"/>
    <property type="project" value="UniProtKB-SubCell"/>
</dbReference>
<keyword evidence="2 7" id="KW-0812">Transmembrane</keyword>
<feature type="transmembrane region" description="Helical" evidence="7">
    <location>
        <begin position="506"/>
        <end position="522"/>
    </location>
</feature>
<dbReference type="Pfam" id="PF01094">
    <property type="entry name" value="ANF_receptor"/>
    <property type="match status" value="1"/>
</dbReference>
<keyword evidence="3 7" id="KW-1133">Transmembrane helix</keyword>
<evidence type="ECO:0000256" key="4">
    <source>
        <dbReference type="ARBA" id="ARBA00023136"/>
    </source>
</evidence>
<evidence type="ECO:0000256" key="5">
    <source>
        <dbReference type="ARBA" id="ARBA00023170"/>
    </source>
</evidence>